<evidence type="ECO:0000313" key="2">
    <source>
        <dbReference type="Proteomes" id="UP001342826"/>
    </source>
</evidence>
<reference evidence="1 2" key="1">
    <citation type="submission" date="2023-03" db="EMBL/GenBank/DDBJ databases">
        <title>Bacillus Genome Sequencing.</title>
        <authorList>
            <person name="Dunlap C."/>
        </authorList>
    </citation>
    <scope>NUCLEOTIDE SEQUENCE [LARGE SCALE GENOMIC DNA]</scope>
    <source>
        <strain evidence="1 2">NRS-1717</strain>
    </source>
</reference>
<comment type="caution">
    <text evidence="1">The sequence shown here is derived from an EMBL/GenBank/DDBJ whole genome shotgun (WGS) entry which is preliminary data.</text>
</comment>
<gene>
    <name evidence="1" type="ORF">P9271_12180</name>
</gene>
<sequence length="312" mass="36798">MTLSRWTDNSENSMEEILENMLNYENWLTPEVDPLTNDDLRYHVHKFFEENQMITLNNQEFTYNYIEYEYERVRPGEETNEMRSSRIYSISGYIIIYTDGINTQCITDRSGNDGTKTILRKLNNYNKRLELTSNPFRIDEDMFTWMIYRVLNYSEDSLDDESRLVLQQIIGFKGSTNDRLAEVKGTGNRIMNLLSTLAFLFENEQVSFIKPRINYENETIEISLDLNGTIDIDFETYVGNYIMRQDYEKKSIVTLITFLEIIPKILTSYHNDKEKEDTPWSIDEKVCFFTSIGESIQEKIIEKIKLASSEAI</sequence>
<dbReference type="Proteomes" id="UP001342826">
    <property type="component" value="Unassembled WGS sequence"/>
</dbReference>
<dbReference type="EMBL" id="JARTFS010000009">
    <property type="protein sequence ID" value="MED4402073.1"/>
    <property type="molecule type" value="Genomic_DNA"/>
</dbReference>
<evidence type="ECO:0008006" key="3">
    <source>
        <dbReference type="Google" id="ProtNLM"/>
    </source>
</evidence>
<evidence type="ECO:0000313" key="1">
    <source>
        <dbReference type="EMBL" id="MED4402073.1"/>
    </source>
</evidence>
<proteinExistence type="predicted"/>
<dbReference type="RefSeq" id="WP_328015329.1">
    <property type="nucleotide sequence ID" value="NZ_JARTFS010000009.1"/>
</dbReference>
<protein>
    <recommendedName>
        <fullName evidence="3">DUF1828 domain-containing protein</fullName>
    </recommendedName>
</protein>
<accession>A0ABU6NZD6</accession>
<name>A0ABU6NZD6_9BACI</name>
<organism evidence="1 2">
    <name type="scientific">Metabacillus fastidiosus</name>
    <dbReference type="NCBI Taxonomy" id="1458"/>
    <lineage>
        <taxon>Bacteria</taxon>
        <taxon>Bacillati</taxon>
        <taxon>Bacillota</taxon>
        <taxon>Bacilli</taxon>
        <taxon>Bacillales</taxon>
        <taxon>Bacillaceae</taxon>
        <taxon>Metabacillus</taxon>
    </lineage>
</organism>
<keyword evidence="2" id="KW-1185">Reference proteome</keyword>